<keyword evidence="1" id="KW-0175">Coiled coil</keyword>
<organism evidence="2 3">
    <name type="scientific">Synoicihabitans lomoniglobus</name>
    <dbReference type="NCBI Taxonomy" id="2909285"/>
    <lineage>
        <taxon>Bacteria</taxon>
        <taxon>Pseudomonadati</taxon>
        <taxon>Verrucomicrobiota</taxon>
        <taxon>Opitutia</taxon>
        <taxon>Opitutales</taxon>
        <taxon>Opitutaceae</taxon>
        <taxon>Synoicihabitans</taxon>
    </lineage>
</organism>
<dbReference type="KEGG" id="slom:PXH66_21440"/>
<dbReference type="Proteomes" id="UP001218638">
    <property type="component" value="Chromosome"/>
</dbReference>
<keyword evidence="3" id="KW-1185">Reference proteome</keyword>
<protein>
    <submittedName>
        <fullName evidence="2">Uncharacterized protein</fullName>
    </submittedName>
</protein>
<dbReference type="EMBL" id="CP119075">
    <property type="protein sequence ID" value="WED64919.1"/>
    <property type="molecule type" value="Genomic_DNA"/>
</dbReference>
<name>A0AAE9ZXH7_9BACT</name>
<sequence>MAKKTYILGVFVVLVLGVVAFRVMDLFRVRPEPASIEDFVATVEVPPDAPFVWDTANATWSFDFKNYEYLKGTFKLSRLKLKLRERLYTAVDLKHEAALTTSYDPQLLEAAKTLREHLAANYGYTEAPDLSRDLSREAILFPTHRVTTDRSQVAPGERTHEVFFTLKGDAVWGGGNYTQRSALLDQAPASLPVAEGEPTPERWFYYPTPDDDDEPGNLNNNVLAELVRGIFKGRGGTDAAESLPQLLLLEELAETTGSEIRYRAATSFESLWRGEPARTFFGGENQPKSYFDIDAVNAHEILDTFAQEVSDLRTALHAQAVDELNALAAGIEEQREAGRMLRDQFWRQVNEEGFVIAQGSGADDLLITFEGQNTGEMRCVVVALGGEFESVTYRLDVGLEDYFVPDVLRSRAAYDRLFALSVPLGVSPGISRRFPLTPAERSPVRLQAMESSARPRGDSGSAVVGGDAMPLAMELTVTAAEPRVRLGTTDGSYQLELGVDRSRYLSRLKAALETLAALKSQHREQVDGLDEKRQELLGPIGTEAILAGTFTPKQGAAAQAVLMQVVGFAEAVNQQGVFDLEVLMREPGNLHNAVVATGQIDLSADTDGILRRYFAAEAKLGELTRHERTIAAIFETLEPATDGPATAPWEPDPGAWAIDLRALAARVGSTEVTSRDDPRLLMNISRQRLAGETVATTLQVDAVAGETKQAYFEALQNMDRMLRRHRIWLSDDRQITLELTDHQPRRGMFAVELLQLERGDTVRRASVRGLAGPVITPTQTVERRMELTTTSGAQPWRLAVNGEQWSSDGQTFQPAPAAILNLHDREQVGMVHRISAQWAVEPLAEAVKIEGFTSGLGMFAKAITTAAVGVMAVSGENSSATTVALLAGGAMGAADESERQDRLKSATDEATRINGQFSSIGLGGVTDWRTLDPHEESLIFGRKAFDTQPYLYRLRRKGKNYEVADTLEFTAALPWTSQVVEYKLPPDLEPGHYLVTTGPVVVEGSAFPFQVTSNN</sequence>
<gene>
    <name evidence="2" type="ORF">PXH66_21440</name>
</gene>
<dbReference type="RefSeq" id="WP_330931815.1">
    <property type="nucleotide sequence ID" value="NZ_CP119075.1"/>
</dbReference>
<accession>A0AAE9ZXH7</accession>
<feature type="coiled-coil region" evidence="1">
    <location>
        <begin position="505"/>
        <end position="532"/>
    </location>
</feature>
<dbReference type="AlphaFoldDB" id="A0AAE9ZXH7"/>
<evidence type="ECO:0000313" key="2">
    <source>
        <dbReference type="EMBL" id="WED64919.1"/>
    </source>
</evidence>
<evidence type="ECO:0000313" key="3">
    <source>
        <dbReference type="Proteomes" id="UP001218638"/>
    </source>
</evidence>
<evidence type="ECO:0000256" key="1">
    <source>
        <dbReference type="SAM" id="Coils"/>
    </source>
</evidence>
<proteinExistence type="predicted"/>
<reference evidence="2" key="1">
    <citation type="submission" date="2023-03" db="EMBL/GenBank/DDBJ databases">
        <title>Lomoglobus Profundus gen. nov., sp. nov., a novel member of the phylum Verrucomicrobia, isolated from deep-marine sediment of South China Sea.</title>
        <authorList>
            <person name="Ahmad T."/>
            <person name="Ishaq S.E."/>
            <person name="Wang F."/>
        </authorList>
    </citation>
    <scope>NUCLEOTIDE SEQUENCE</scope>
    <source>
        <strain evidence="2">LMO-M01</strain>
    </source>
</reference>